<organism evidence="1 3">
    <name type="scientific">Clostridium coskatii</name>
    <dbReference type="NCBI Taxonomy" id="1705578"/>
    <lineage>
        <taxon>Bacteria</taxon>
        <taxon>Bacillati</taxon>
        <taxon>Bacillota</taxon>
        <taxon>Clostridia</taxon>
        <taxon>Eubacteriales</taxon>
        <taxon>Clostridiaceae</taxon>
        <taxon>Clostridium</taxon>
    </lineage>
</organism>
<dbReference type="EMBL" id="LITQ01000001">
    <property type="protein sequence ID" value="OAA95054.1"/>
    <property type="molecule type" value="Genomic_DNA"/>
</dbReference>
<evidence type="ECO:0000313" key="2">
    <source>
        <dbReference type="EMBL" id="OBR89773.1"/>
    </source>
</evidence>
<dbReference type="EMBL" id="LROR01000109">
    <property type="protein sequence ID" value="OBR89773.1"/>
    <property type="molecule type" value="Genomic_DNA"/>
</dbReference>
<reference evidence="2 4" key="2">
    <citation type="journal article" date="2016" name="Front. Microbiol.">
        <title>Industrial Acetogenic Biocatalysts: A Comparative Metabolic and Genomic Analysis.</title>
        <authorList>
            <person name="Bengelsdorf F."/>
            <person name="Poehlein A."/>
            <person name="Sonja S."/>
            <person name="Erz C."/>
            <person name="Hummel T."/>
            <person name="Hoffmeister S."/>
            <person name="Daniel R."/>
            <person name="Durre P."/>
        </authorList>
    </citation>
    <scope>NUCLEOTIDE SEQUENCE [LARGE SCALE GENOMIC DNA]</scope>
    <source>
        <strain evidence="2 4">PTA-10522</strain>
    </source>
</reference>
<reference evidence="1 3" key="1">
    <citation type="journal article" date="2015" name="Biotechnol. Bioeng.">
        <title>Genome sequence and phenotypic characterization of Caulobacter segnis.</title>
        <authorList>
            <person name="Patel S."/>
            <person name="Fletcher B."/>
            <person name="Scott D.C."/>
            <person name="Ely B."/>
        </authorList>
    </citation>
    <scope>NUCLEOTIDE SEQUENCE [LARGE SCALE GENOMIC DNA]</scope>
    <source>
        <strain evidence="1 3">PS02</strain>
    </source>
</reference>
<keyword evidence="4" id="KW-1185">Reference proteome</keyword>
<dbReference type="Proteomes" id="UP000077384">
    <property type="component" value="Unassembled WGS sequence"/>
</dbReference>
<dbReference type="PATRIC" id="fig|1705578.3.peg.283"/>
<evidence type="ECO:0000313" key="4">
    <source>
        <dbReference type="Proteomes" id="UP000093694"/>
    </source>
</evidence>
<accession>A0A166UMC9</accession>
<dbReference type="Proteomes" id="UP000093694">
    <property type="component" value="Unassembled WGS sequence"/>
</dbReference>
<comment type="caution">
    <text evidence="1">The sequence shown here is derived from an EMBL/GenBank/DDBJ whole genome shotgun (WGS) entry which is preliminary data.</text>
</comment>
<dbReference type="RefSeq" id="WP_063599940.1">
    <property type="nucleotide sequence ID" value="NZ_LITQ01000001.1"/>
</dbReference>
<gene>
    <name evidence="2" type="ORF">CLCOS_42720</name>
    <name evidence="1" type="ORF">WX73_01463</name>
</gene>
<name>A0A166UMC9_9CLOT</name>
<dbReference type="AlphaFoldDB" id="A0A166UMC9"/>
<protein>
    <submittedName>
        <fullName evidence="1">Uncharacterized protein</fullName>
    </submittedName>
</protein>
<evidence type="ECO:0000313" key="3">
    <source>
        <dbReference type="Proteomes" id="UP000077384"/>
    </source>
</evidence>
<sequence>MNEKLVNTMADLDEDSEIIGGLGEYSQSSSGIFVMEIIYDDIGKNIVTTVMKSNRFDVKDLSVDVSTSKYYNFSCKRQVKYKFN</sequence>
<evidence type="ECO:0000313" key="1">
    <source>
        <dbReference type="EMBL" id="OAA95054.1"/>
    </source>
</evidence>
<proteinExistence type="predicted"/>